<sequence length="77" mass="9444">MAQIYEILNIREYDNFYCENRLGNQGEKTLDFRLRLRLRQRFRLRLRLLFDSLYTQTLQLSNSQTFQLSHSQTLKLN</sequence>
<comment type="caution">
    <text evidence="1">The sequence shown here is derived from an EMBL/GenBank/DDBJ whole genome shotgun (WGS) entry which is preliminary data.</text>
</comment>
<dbReference type="AlphaFoldDB" id="A0A0J7L9W4"/>
<dbReference type="Proteomes" id="UP000036261">
    <property type="component" value="Unassembled WGS sequence"/>
</dbReference>
<dbReference type="EMBL" id="LFND01000002">
    <property type="protein sequence ID" value="KMQ65790.1"/>
    <property type="molecule type" value="Genomic_DNA"/>
</dbReference>
<protein>
    <submittedName>
        <fullName evidence="1">Uncharacterized protein</fullName>
    </submittedName>
</protein>
<proteinExistence type="predicted"/>
<keyword evidence="2" id="KW-1185">Reference proteome</keyword>
<name>A0A0J7L9W4_9FLAO</name>
<evidence type="ECO:0000313" key="2">
    <source>
        <dbReference type="Proteomes" id="UP000036261"/>
    </source>
</evidence>
<organism evidence="1 2">
    <name type="scientific">Chryseobacterium angstadtii</name>
    <dbReference type="NCBI Taxonomy" id="558151"/>
    <lineage>
        <taxon>Bacteria</taxon>
        <taxon>Pseudomonadati</taxon>
        <taxon>Bacteroidota</taxon>
        <taxon>Flavobacteriia</taxon>
        <taxon>Flavobacteriales</taxon>
        <taxon>Weeksellaceae</taxon>
        <taxon>Chryseobacterium group</taxon>
        <taxon>Chryseobacterium</taxon>
    </lineage>
</organism>
<reference evidence="1 2" key="1">
    <citation type="journal article" date="2013" name="Int. J. Syst. Evol. Microbiol.">
        <title>Chryseobacterium angstadtii sp. nov., isolated from a newt tank.</title>
        <authorList>
            <person name="Kirk K.E."/>
            <person name="Hoffman J.A."/>
            <person name="Smith K.A."/>
            <person name="Strahan B.L."/>
            <person name="Failor K.C."/>
            <person name="Krebs J.E."/>
            <person name="Gale A.N."/>
            <person name="Do T.D."/>
            <person name="Sontag T.C."/>
            <person name="Batties A.M."/>
            <person name="Mistiszyn K."/>
            <person name="Newman J.D."/>
        </authorList>
    </citation>
    <scope>NUCLEOTIDE SEQUENCE [LARGE SCALE GENOMIC DNA]</scope>
    <source>
        <strain evidence="1 2">KM</strain>
    </source>
</reference>
<accession>A0A0J7L9W4</accession>
<gene>
    <name evidence="1" type="ORF">ACM46_08020</name>
</gene>
<evidence type="ECO:0000313" key="1">
    <source>
        <dbReference type="EMBL" id="KMQ65790.1"/>
    </source>
</evidence>